<sequence length="537" mass="61032">MHMTVEQALSVYPLSEGRLIAGSAGRNRIVKSVNVMDAPDITDWIKEGEMLFTTAYLIKDDPADAIELLHKLNLCGASGLGIKLGRFWTAVPEALIAEADALGFPLIELPYPFTFSDQMNGLFHAEMRRSTGLLQEVLDKQVRLMRFALRSDHVRELFDTVAEVIGEPIAVVGSRGQMVYNASPADDGALLGDWPWPQYHKWVKTPGWQAFRVPLMKQGQCTGHVFFFTPRVYLSAIEESLYFQAAELLSFHLNFNYEDYFELSVQRDFGVLVKRHLKNGLSAERVTEYAKRWELDLFDGAYRCALTDYPRLAGAEARMEELEALKAEFLSHTRMQALKGTHIVMEEGLLSLFPNAADDGGDALADAFESCFAGRKADPRGEPRAAMSGRKRQVEQLAEAFGECKETHRLSGDWGIGERILKFETLDLAFIFEQVPRERMQTYCNRLLGGLMGKDPDYVQEMMRTLETYLDNDGQLNETAKKLFIHRNTATYRIEKLGELLDVDFKRINDLLRLKMVFLFRKMLSQEPANQPERLRG</sequence>
<name>A0A7X0RZP3_9BACL</name>
<feature type="domain" description="PucR C-terminal helix-turn-helix" evidence="2">
    <location>
        <begin position="463"/>
        <end position="517"/>
    </location>
</feature>
<dbReference type="Pfam" id="PF13556">
    <property type="entry name" value="HTH_30"/>
    <property type="match status" value="1"/>
</dbReference>
<dbReference type="PANTHER" id="PTHR33744">
    <property type="entry name" value="CARBOHYDRATE DIACID REGULATOR"/>
    <property type="match status" value="1"/>
</dbReference>
<dbReference type="InterPro" id="IPR012914">
    <property type="entry name" value="PucR_dom"/>
</dbReference>
<accession>A0A7X0RZP3</accession>
<dbReference type="EMBL" id="JACJVP010000077">
    <property type="protein sequence ID" value="MBB6675466.1"/>
    <property type="molecule type" value="Genomic_DNA"/>
</dbReference>
<proteinExistence type="predicted"/>
<dbReference type="PANTHER" id="PTHR33744:SF15">
    <property type="entry name" value="CARBOHYDRATE DIACID REGULATOR"/>
    <property type="match status" value="1"/>
</dbReference>
<keyword evidence="4" id="KW-1185">Reference proteome</keyword>
<evidence type="ECO:0000259" key="2">
    <source>
        <dbReference type="Pfam" id="PF13556"/>
    </source>
</evidence>
<dbReference type="Gene3D" id="1.10.10.2840">
    <property type="entry name" value="PucR C-terminal helix-turn-helix domain"/>
    <property type="match status" value="1"/>
</dbReference>
<feature type="domain" description="Purine catabolism PurC-like" evidence="1">
    <location>
        <begin position="14"/>
        <end position="119"/>
    </location>
</feature>
<dbReference type="InterPro" id="IPR042070">
    <property type="entry name" value="PucR_C-HTH_sf"/>
</dbReference>
<reference evidence="3 4" key="1">
    <citation type="submission" date="2020-08" db="EMBL/GenBank/DDBJ databases">
        <title>Cohnella phylogeny.</title>
        <authorList>
            <person name="Dunlap C."/>
        </authorList>
    </citation>
    <scope>NUCLEOTIDE SEQUENCE [LARGE SCALE GENOMIC DNA]</scope>
    <source>
        <strain evidence="3 4">DSM 28246</strain>
    </source>
</reference>
<dbReference type="Pfam" id="PF07905">
    <property type="entry name" value="PucR"/>
    <property type="match status" value="1"/>
</dbReference>
<evidence type="ECO:0000259" key="1">
    <source>
        <dbReference type="Pfam" id="PF07905"/>
    </source>
</evidence>
<protein>
    <submittedName>
        <fullName evidence="3">PucR family transcriptional regulator</fullName>
    </submittedName>
</protein>
<organism evidence="3 4">
    <name type="scientific">Cohnella nanjingensis</name>
    <dbReference type="NCBI Taxonomy" id="1387779"/>
    <lineage>
        <taxon>Bacteria</taxon>
        <taxon>Bacillati</taxon>
        <taxon>Bacillota</taxon>
        <taxon>Bacilli</taxon>
        <taxon>Bacillales</taxon>
        <taxon>Paenibacillaceae</taxon>
        <taxon>Cohnella</taxon>
    </lineage>
</organism>
<comment type="caution">
    <text evidence="3">The sequence shown here is derived from an EMBL/GenBank/DDBJ whole genome shotgun (WGS) entry which is preliminary data.</text>
</comment>
<dbReference type="AlphaFoldDB" id="A0A7X0RZP3"/>
<evidence type="ECO:0000313" key="3">
    <source>
        <dbReference type="EMBL" id="MBB6675466.1"/>
    </source>
</evidence>
<dbReference type="Proteomes" id="UP000547209">
    <property type="component" value="Unassembled WGS sequence"/>
</dbReference>
<dbReference type="RefSeq" id="WP_185673318.1">
    <property type="nucleotide sequence ID" value="NZ_JACJVP010000077.1"/>
</dbReference>
<gene>
    <name evidence="3" type="ORF">H7C19_32885</name>
</gene>
<evidence type="ECO:0000313" key="4">
    <source>
        <dbReference type="Proteomes" id="UP000547209"/>
    </source>
</evidence>
<dbReference type="InterPro" id="IPR025736">
    <property type="entry name" value="PucR_C-HTH_dom"/>
</dbReference>
<dbReference type="InterPro" id="IPR051448">
    <property type="entry name" value="CdaR-like_regulators"/>
</dbReference>